<dbReference type="RefSeq" id="WP_193787588.1">
    <property type="nucleotide sequence ID" value="NZ_ALEE01000159.1"/>
</dbReference>
<gene>
    <name evidence="3" type="ORF">DFR36_101495</name>
</gene>
<organism evidence="3 4">
    <name type="scientific">Melaminivora alkalimesophila</name>
    <dbReference type="NCBI Taxonomy" id="1165852"/>
    <lineage>
        <taxon>Bacteria</taxon>
        <taxon>Pseudomonadati</taxon>
        <taxon>Pseudomonadota</taxon>
        <taxon>Betaproteobacteria</taxon>
        <taxon>Burkholderiales</taxon>
        <taxon>Comamonadaceae</taxon>
        <taxon>Melaminivora</taxon>
    </lineage>
</organism>
<evidence type="ECO:0000313" key="4">
    <source>
        <dbReference type="Proteomes" id="UP000246483"/>
    </source>
</evidence>
<proteinExistence type="predicted"/>
<sequence length="242" mass="25427">MPLFRLRIRAGTPAAAARMALARGPARGALLALAASLGTAGAQPGPTVDPAAQPASGFVLSDDGALVIDTRARLAWARCIEGMRWDGRDCVGTPVLFSYGQAQALVRERWRATGVRWRLPRVPEARRLQRLLDGGPAPDGAPWLPAAPREWHWSGTASVNATAVNPYDYGTVVRGGSGAGSLSVQQAWAVDMASGEARGDVGRANKLVVRLLRPAPLTTAGVDPEEEDAADDGKASPTAPRR</sequence>
<protein>
    <submittedName>
        <fullName evidence="3">Uncharacterized protein DUF1566</fullName>
    </submittedName>
</protein>
<name>A0A317RFJ2_9BURK</name>
<keyword evidence="2" id="KW-0732">Signal</keyword>
<dbReference type="AlphaFoldDB" id="A0A317RFJ2"/>
<evidence type="ECO:0000256" key="1">
    <source>
        <dbReference type="SAM" id="MobiDB-lite"/>
    </source>
</evidence>
<accession>A0A317RFJ2</accession>
<keyword evidence="4" id="KW-1185">Reference proteome</keyword>
<dbReference type="Proteomes" id="UP000246483">
    <property type="component" value="Unassembled WGS sequence"/>
</dbReference>
<feature type="region of interest" description="Disordered" evidence="1">
    <location>
        <begin position="216"/>
        <end position="242"/>
    </location>
</feature>
<feature type="signal peptide" evidence="2">
    <location>
        <begin position="1"/>
        <end position="42"/>
    </location>
</feature>
<feature type="chain" id="PRO_5016341951" evidence="2">
    <location>
        <begin position="43"/>
        <end position="242"/>
    </location>
</feature>
<reference evidence="3 4" key="1">
    <citation type="submission" date="2018-05" db="EMBL/GenBank/DDBJ databases">
        <title>Genomic Encyclopedia of Type Strains, Phase IV (KMG-IV): sequencing the most valuable type-strain genomes for metagenomic binning, comparative biology and taxonomic classification.</title>
        <authorList>
            <person name="Goeker M."/>
        </authorList>
    </citation>
    <scope>NUCLEOTIDE SEQUENCE [LARGE SCALE GENOMIC DNA]</scope>
    <source>
        <strain evidence="3 4">DSM 26006</strain>
    </source>
</reference>
<comment type="caution">
    <text evidence="3">The sequence shown here is derived from an EMBL/GenBank/DDBJ whole genome shotgun (WGS) entry which is preliminary data.</text>
</comment>
<evidence type="ECO:0000313" key="3">
    <source>
        <dbReference type="EMBL" id="PWW48984.1"/>
    </source>
</evidence>
<dbReference type="EMBL" id="QGUB01000001">
    <property type="protein sequence ID" value="PWW48984.1"/>
    <property type="molecule type" value="Genomic_DNA"/>
</dbReference>
<evidence type="ECO:0000256" key="2">
    <source>
        <dbReference type="SAM" id="SignalP"/>
    </source>
</evidence>